<dbReference type="Proteomes" id="UP000001488">
    <property type="component" value="Chromosome"/>
</dbReference>
<reference evidence="3 4" key="1">
    <citation type="journal article" date="2007" name="Genome Biol.">
        <title>Genome analysis and genome-wide proteomics of Thermococcus gammatolerans, the most radioresistant organism known amongst the Archaea.</title>
        <authorList>
            <person name="Zivanovic Y."/>
            <person name="Armengaud J."/>
            <person name="Lagorce A."/>
            <person name="Leplat C."/>
            <person name="Guerin P."/>
            <person name="Dutertre M."/>
            <person name="Anthouard V."/>
            <person name="Forterre P."/>
            <person name="Wincker P."/>
            <person name="Confalonieri F."/>
        </authorList>
    </citation>
    <scope>NUCLEOTIDE SEQUENCE [LARGE SCALE GENOMIC DNA]</scope>
    <source>
        <strain evidence="4">DSM 15229 / JCM 11827 / EJ3</strain>
    </source>
</reference>
<evidence type="ECO:0000313" key="3">
    <source>
        <dbReference type="EMBL" id="ACS33170.1"/>
    </source>
</evidence>
<dbReference type="KEGG" id="tga:TGAM_0668"/>
<evidence type="ECO:0000256" key="1">
    <source>
        <dbReference type="SAM" id="Coils"/>
    </source>
</evidence>
<feature type="coiled-coil region" evidence="1">
    <location>
        <begin position="69"/>
        <end position="114"/>
    </location>
</feature>
<dbReference type="eggNOG" id="arCOG07161">
    <property type="taxonomic scope" value="Archaea"/>
</dbReference>
<sequence length="314" mass="36355">MVRAMTQKGRKRRNRSGPGRPPVFDEPVYTAFWMEKEDKERLYEQKGTLPVGVYVGMLLRSKSAEKAILMRQLAEKDRLLEEKDRCIEELEKLVERLQDELEKWRFRAEACEKNKPKLSSKWSKILLAIPKAVEEGLTWNDLMRDLGILDPQEQVAVMQRFFITIDENGKIPEVIKPLQGIKELEGIVLYRENGVNVRFAKIVREDTLKAAKSLRVEAPKPAKKGRPAVKVSRAEIEKSLKAWLKQYEQWASNWRTKEKAEQFLKSVGNNGLRRLVREYGFDVVAEVVGSNADYRALFGPFLLKLQEKKVEVKA</sequence>
<dbReference type="AlphaFoldDB" id="C5A4K8"/>
<dbReference type="HOGENOM" id="CLU_884603_0_0_2"/>
<organism evidence="3 4">
    <name type="scientific">Thermococcus gammatolerans (strain DSM 15229 / JCM 11827 / EJ3)</name>
    <dbReference type="NCBI Taxonomy" id="593117"/>
    <lineage>
        <taxon>Archaea</taxon>
        <taxon>Methanobacteriati</taxon>
        <taxon>Methanobacteriota</taxon>
        <taxon>Thermococci</taxon>
        <taxon>Thermococcales</taxon>
        <taxon>Thermococcaceae</taxon>
        <taxon>Thermococcus</taxon>
    </lineage>
</organism>
<keyword evidence="4" id="KW-1185">Reference proteome</keyword>
<keyword evidence="1" id="KW-0175">Coiled coil</keyword>
<protein>
    <submittedName>
        <fullName evidence="3">Uncharacterized protein</fullName>
    </submittedName>
</protein>
<dbReference type="EMBL" id="CP001398">
    <property type="protein sequence ID" value="ACS33170.1"/>
    <property type="molecule type" value="Genomic_DNA"/>
</dbReference>
<evidence type="ECO:0000313" key="4">
    <source>
        <dbReference type="Proteomes" id="UP000001488"/>
    </source>
</evidence>
<dbReference type="PaxDb" id="593117-TGAM_0668"/>
<gene>
    <name evidence="3" type="ordered locus">TGAM_0668</name>
</gene>
<feature type="region of interest" description="Disordered" evidence="2">
    <location>
        <begin position="1"/>
        <end position="23"/>
    </location>
</feature>
<name>C5A4K8_THEGJ</name>
<proteinExistence type="predicted"/>
<dbReference type="STRING" id="593117.TGAM_0668"/>
<evidence type="ECO:0000256" key="2">
    <source>
        <dbReference type="SAM" id="MobiDB-lite"/>
    </source>
</evidence>
<dbReference type="PATRIC" id="fig|593117.10.peg.667"/>
<accession>C5A4K8</accession>